<dbReference type="InterPro" id="IPR050559">
    <property type="entry name" value="P-Pant_transferase_sf"/>
</dbReference>
<evidence type="ECO:0000313" key="5">
    <source>
        <dbReference type="EMBL" id="GAA4819490.1"/>
    </source>
</evidence>
<keyword evidence="6" id="KW-1185">Reference proteome</keyword>
<organism evidence="5 6">
    <name type="scientific">Litoribaculum gwangyangense</name>
    <dbReference type="NCBI Taxonomy" id="1130722"/>
    <lineage>
        <taxon>Bacteria</taxon>
        <taxon>Pseudomonadati</taxon>
        <taxon>Bacteroidota</taxon>
        <taxon>Flavobacteriia</taxon>
        <taxon>Flavobacteriales</taxon>
        <taxon>Flavobacteriaceae</taxon>
        <taxon>Litoribaculum</taxon>
    </lineage>
</organism>
<feature type="domain" description="4'-phosphopantetheinyl transferase N-terminal" evidence="4">
    <location>
        <begin position="47"/>
        <end position="126"/>
    </location>
</feature>
<comment type="caution">
    <text evidence="5">The sequence shown here is derived from an EMBL/GenBank/DDBJ whole genome shotgun (WGS) entry which is preliminary data.</text>
</comment>
<accession>A0ABP9D108</accession>
<dbReference type="PANTHER" id="PTHR12215">
    <property type="entry name" value="PHOSPHOPANTETHEINE TRANSFERASE"/>
    <property type="match status" value="1"/>
</dbReference>
<name>A0ABP9D108_9FLAO</name>
<comment type="similarity">
    <text evidence="1">Belongs to the P-Pant transferase superfamily. Gsp/Sfp/HetI/AcpT family.</text>
</comment>
<sequence length="261" mass="30457">MLLNHKINCSSYGELKPNSIYNDLNLNHSDIFIYQIYLPDYFDIVDALISLLNFEEITRVNRYYHETDKNRFIICRSILKYLLSKHTRLDIQDIEIDYQANKKPHLSSHPSTFFNISHSENYAFIAIANRPIGIDIEYINKNFNFTPLLQDIFSDIEISFIKNSQDKRQSFYSLWTRKEAFVKALGKGIDDDFLKIPSLDGLHHLNTSDMARNKNWNIHGFEITDHYIGALAYEETPSLATSFSVISLSNELSDLIELLRM</sequence>
<evidence type="ECO:0000256" key="1">
    <source>
        <dbReference type="ARBA" id="ARBA00010990"/>
    </source>
</evidence>
<gene>
    <name evidence="5" type="ORF">GCM10023330_30260</name>
</gene>
<proteinExistence type="inferred from homology"/>
<evidence type="ECO:0000313" key="6">
    <source>
        <dbReference type="Proteomes" id="UP001501433"/>
    </source>
</evidence>
<protein>
    <submittedName>
        <fullName evidence="5">4'-phosphopantetheinyl transferase superfamily protein</fullName>
    </submittedName>
</protein>
<dbReference type="EMBL" id="BAABJW010000018">
    <property type="protein sequence ID" value="GAA4819490.1"/>
    <property type="molecule type" value="Genomic_DNA"/>
</dbReference>
<dbReference type="Gene3D" id="3.90.470.20">
    <property type="entry name" value="4'-phosphopantetheinyl transferase domain"/>
    <property type="match status" value="2"/>
</dbReference>
<dbReference type="GO" id="GO:0016740">
    <property type="term" value="F:transferase activity"/>
    <property type="evidence" value="ECO:0007669"/>
    <property type="project" value="UniProtKB-KW"/>
</dbReference>
<keyword evidence="2 5" id="KW-0808">Transferase</keyword>
<reference evidence="6" key="1">
    <citation type="journal article" date="2019" name="Int. J. Syst. Evol. Microbiol.">
        <title>The Global Catalogue of Microorganisms (GCM) 10K type strain sequencing project: providing services to taxonomists for standard genome sequencing and annotation.</title>
        <authorList>
            <consortium name="The Broad Institute Genomics Platform"/>
            <consortium name="The Broad Institute Genome Sequencing Center for Infectious Disease"/>
            <person name="Wu L."/>
            <person name="Ma J."/>
        </authorList>
    </citation>
    <scope>NUCLEOTIDE SEQUENCE [LARGE SCALE GENOMIC DNA]</scope>
    <source>
        <strain evidence="6">JCM 18325</strain>
    </source>
</reference>
<feature type="domain" description="4'-phosphopantetheinyl transferase" evidence="3">
    <location>
        <begin position="131"/>
        <end position="212"/>
    </location>
</feature>
<dbReference type="RefSeq" id="WP_345278357.1">
    <property type="nucleotide sequence ID" value="NZ_BAABJW010000018.1"/>
</dbReference>
<dbReference type="Proteomes" id="UP001501433">
    <property type="component" value="Unassembled WGS sequence"/>
</dbReference>
<dbReference type="InterPro" id="IPR008278">
    <property type="entry name" value="4-PPantetheinyl_Trfase_dom"/>
</dbReference>
<dbReference type="Pfam" id="PF22624">
    <property type="entry name" value="AASDHPPT_N"/>
    <property type="match status" value="1"/>
</dbReference>
<evidence type="ECO:0000259" key="3">
    <source>
        <dbReference type="Pfam" id="PF01648"/>
    </source>
</evidence>
<dbReference type="InterPro" id="IPR037143">
    <property type="entry name" value="4-PPantetheinyl_Trfase_dom_sf"/>
</dbReference>
<evidence type="ECO:0000259" key="4">
    <source>
        <dbReference type="Pfam" id="PF22624"/>
    </source>
</evidence>
<dbReference type="PANTHER" id="PTHR12215:SF10">
    <property type="entry name" value="L-AMINOADIPATE-SEMIALDEHYDE DEHYDROGENASE-PHOSPHOPANTETHEINYL TRANSFERASE"/>
    <property type="match status" value="1"/>
</dbReference>
<evidence type="ECO:0000256" key="2">
    <source>
        <dbReference type="ARBA" id="ARBA00022679"/>
    </source>
</evidence>
<dbReference type="SUPFAM" id="SSF56214">
    <property type="entry name" value="4'-phosphopantetheinyl transferase"/>
    <property type="match status" value="2"/>
</dbReference>
<dbReference type="InterPro" id="IPR055066">
    <property type="entry name" value="AASDHPPT_N"/>
</dbReference>
<dbReference type="Pfam" id="PF01648">
    <property type="entry name" value="ACPS"/>
    <property type="match status" value="1"/>
</dbReference>